<reference evidence="6" key="1">
    <citation type="submission" date="2011-03" db="EMBL/GenBank/DDBJ databases">
        <title>Complete sequence of Sphingobacterium sp. 21.</title>
        <authorList>
            <consortium name="US DOE Joint Genome Institute"/>
            <person name="Lucas S."/>
            <person name="Copeland A."/>
            <person name="Lapidus A."/>
            <person name="Cheng J.-F."/>
            <person name="Goodwin L."/>
            <person name="Pitluck S."/>
            <person name="Davenport K."/>
            <person name="Detter J.C."/>
            <person name="Han C."/>
            <person name="Tapia R."/>
            <person name="Land M."/>
            <person name="Hauser L."/>
            <person name="Kyrpides N."/>
            <person name="Ivanova N."/>
            <person name="Ovchinnikova G."/>
            <person name="Pagani I."/>
            <person name="Siebers A.K."/>
            <person name="Allgaier M."/>
            <person name="Thelen M.P."/>
            <person name="Hugenholtz P."/>
            <person name="Woyke T."/>
        </authorList>
    </citation>
    <scope>NUCLEOTIDE SEQUENCE</scope>
    <source>
        <strain evidence="6">21</strain>
    </source>
</reference>
<dbReference type="EMBL" id="CP002584">
    <property type="protein sequence ID" value="ADZ78411.1"/>
    <property type="molecule type" value="Genomic_DNA"/>
</dbReference>
<dbReference type="STRING" id="743722.Sph21_1851"/>
<sequence length="576" mass="65645">MKAFLRLMGGVCAVGKVSVQALSGIYRIGTARKRSLMMPACRRQECERLVINTVFFSTNSFSLRPLRIQKSTEKNTCNSRVTGKWSLRRVKGIFWCFFTAKICIKKCWKSTSRYLFSSQNRVYEIMKIGRPLHTLKPYSLHLIPLNYLKPYTIYLTALNVLFCVCLAHARQSSSPEAAHGVALSTDSIKPLQIGDTIPEALWHMPLQTVKAGQEGSTTITLNDYRGKLIILDFWATWCVPCVKSLKKLDGLKTMLGQDVIVIPTGYESEAKVSNLLQRQHIELPSVYGDTVLKRYFPHQIVPHQVWIKDNTLRVISDADFTNLANIKKVLRGDSIEGDVKNDFLYQHAFLQLNNAYGKRLGNAVYYTALTGYVPQTNAVSNIVTDTINKTRRITFINHSLYTLCKNALSLDWLLPNRMLFIGLDKNSVLFDENWGLTIDEWRKQYAVSYEGALIQGMGANELKERLFEDLHTFKGIAVRIEERRENCYLLQRSKPFNKTNIEKGAFMTQKRLLNLLNRQSTIPILDATELEDDALFPKIGVSDVKSLEDFNNVLAPIGLRLKPAKRKLSFLIVEKI</sequence>
<keyword evidence="4" id="KW-0676">Redox-active center</keyword>
<dbReference type="HOGENOM" id="CLU_033806_0_0_10"/>
<dbReference type="Gene3D" id="3.40.30.10">
    <property type="entry name" value="Glutaredoxin"/>
    <property type="match status" value="1"/>
</dbReference>
<proteinExistence type="predicted"/>
<keyword evidence="2" id="KW-0201">Cytochrome c-type biogenesis</keyword>
<comment type="subcellular location">
    <subcellularLocation>
        <location evidence="1">Cell envelope</location>
    </subcellularLocation>
</comment>
<dbReference type="PANTHER" id="PTHR42852">
    <property type="entry name" value="THIOL:DISULFIDE INTERCHANGE PROTEIN DSBE"/>
    <property type="match status" value="1"/>
</dbReference>
<evidence type="ECO:0000256" key="2">
    <source>
        <dbReference type="ARBA" id="ARBA00022748"/>
    </source>
</evidence>
<protein>
    <submittedName>
        <fullName evidence="6">Redoxin domain protein</fullName>
    </submittedName>
</protein>
<dbReference type="GO" id="GO:0030313">
    <property type="term" value="C:cell envelope"/>
    <property type="evidence" value="ECO:0007669"/>
    <property type="project" value="UniProtKB-SubCell"/>
</dbReference>
<gene>
    <name evidence="6" type="ordered locus">Sph21_1851</name>
</gene>
<dbReference type="eggNOG" id="COG0526">
    <property type="taxonomic scope" value="Bacteria"/>
</dbReference>
<dbReference type="PANTHER" id="PTHR42852:SF6">
    <property type="entry name" value="THIOL:DISULFIDE INTERCHANGE PROTEIN DSBE"/>
    <property type="match status" value="1"/>
</dbReference>
<evidence type="ECO:0000256" key="4">
    <source>
        <dbReference type="ARBA" id="ARBA00023284"/>
    </source>
</evidence>
<dbReference type="InterPro" id="IPR013766">
    <property type="entry name" value="Thioredoxin_domain"/>
</dbReference>
<evidence type="ECO:0000256" key="1">
    <source>
        <dbReference type="ARBA" id="ARBA00004196"/>
    </source>
</evidence>
<dbReference type="PROSITE" id="PS00194">
    <property type="entry name" value="THIOREDOXIN_1"/>
    <property type="match status" value="1"/>
</dbReference>
<dbReference type="CDD" id="cd02966">
    <property type="entry name" value="TlpA_like_family"/>
    <property type="match status" value="1"/>
</dbReference>
<dbReference type="PATRIC" id="fig|743722.3.peg.1977"/>
<name>F4C984_SPHS2</name>
<evidence type="ECO:0000259" key="5">
    <source>
        <dbReference type="PROSITE" id="PS51352"/>
    </source>
</evidence>
<dbReference type="GO" id="GO:0016491">
    <property type="term" value="F:oxidoreductase activity"/>
    <property type="evidence" value="ECO:0007669"/>
    <property type="project" value="InterPro"/>
</dbReference>
<dbReference type="PROSITE" id="PS51352">
    <property type="entry name" value="THIOREDOXIN_2"/>
    <property type="match status" value="1"/>
</dbReference>
<feature type="domain" description="Thioredoxin" evidence="5">
    <location>
        <begin position="191"/>
        <end position="340"/>
    </location>
</feature>
<evidence type="ECO:0000313" key="6">
    <source>
        <dbReference type="EMBL" id="ADZ78411.1"/>
    </source>
</evidence>
<dbReference type="KEGG" id="shg:Sph21_1851"/>
<evidence type="ECO:0000256" key="3">
    <source>
        <dbReference type="ARBA" id="ARBA00023157"/>
    </source>
</evidence>
<dbReference type="InterPro" id="IPR050553">
    <property type="entry name" value="Thioredoxin_ResA/DsbE_sf"/>
</dbReference>
<dbReference type="InterPro" id="IPR017937">
    <property type="entry name" value="Thioredoxin_CS"/>
</dbReference>
<dbReference type="SUPFAM" id="SSF52833">
    <property type="entry name" value="Thioredoxin-like"/>
    <property type="match status" value="1"/>
</dbReference>
<organism evidence="6">
    <name type="scientific">Sphingobacterium sp. (strain 21)</name>
    <dbReference type="NCBI Taxonomy" id="743722"/>
    <lineage>
        <taxon>Bacteria</taxon>
        <taxon>Pseudomonadati</taxon>
        <taxon>Bacteroidota</taxon>
        <taxon>Sphingobacteriia</taxon>
        <taxon>Sphingobacteriales</taxon>
        <taxon>Sphingobacteriaceae</taxon>
        <taxon>Sphingobacterium</taxon>
    </lineage>
</organism>
<dbReference type="Pfam" id="PF08534">
    <property type="entry name" value="Redoxin"/>
    <property type="match status" value="1"/>
</dbReference>
<dbReference type="AlphaFoldDB" id="F4C984"/>
<keyword evidence="3" id="KW-1015">Disulfide bond</keyword>
<dbReference type="InterPro" id="IPR013740">
    <property type="entry name" value="Redoxin"/>
</dbReference>
<dbReference type="InterPro" id="IPR036249">
    <property type="entry name" value="Thioredoxin-like_sf"/>
</dbReference>
<accession>F4C984</accession>
<dbReference type="GO" id="GO:0017004">
    <property type="term" value="P:cytochrome complex assembly"/>
    <property type="evidence" value="ECO:0007669"/>
    <property type="project" value="UniProtKB-KW"/>
</dbReference>